<feature type="region of interest" description="Disordered" evidence="1">
    <location>
        <begin position="1"/>
        <end position="92"/>
    </location>
</feature>
<dbReference type="AlphaFoldDB" id="A0AAJ0MCR8"/>
<feature type="compositionally biased region" description="Basic and acidic residues" evidence="1">
    <location>
        <begin position="235"/>
        <end position="297"/>
    </location>
</feature>
<feature type="compositionally biased region" description="Acidic residues" evidence="1">
    <location>
        <begin position="197"/>
        <end position="209"/>
    </location>
</feature>
<sequence>MPRSRSRSPRAEHRRPERSRSPLHKRRLEEIRHGHRGRERAKDGKAELPPRHSNRQHHHHHHHHRSRHDGPKDDSRARDAPEEPVELPCGARRLARGDLDAFEPLFAHYLDLQKSLDIGALDETEVRGRWKSFVGKWNRGELASGWYEPEIFARVTAERKVEELETRPPVRAERKVERLESEPRESAKESPSVGGDAIDEDGGDDDDDYGPSLPGQGGHSSTRKGPGVPNLQDLSLKRELDEEEREARFADLRTARAADRRQQKEQLDELVPRAEPGSRERKLEKRQAVNEKMRAFRDPSPGGDEVADADLVGGGEGGIGDYKRMLATEKQKLTERQQRREEVQRARNAERDERIRVYREREEGTMEKLRELARRRFG</sequence>
<name>A0AAJ0MCR8_9PEZI</name>
<protein>
    <submittedName>
        <fullName evidence="2">Uncharacterized protein</fullName>
    </submittedName>
</protein>
<comment type="caution">
    <text evidence="2">The sequence shown here is derived from an EMBL/GenBank/DDBJ whole genome shotgun (WGS) entry which is preliminary data.</text>
</comment>
<proteinExistence type="predicted"/>
<feature type="region of interest" description="Disordered" evidence="1">
    <location>
        <begin position="160"/>
        <end position="317"/>
    </location>
</feature>
<organism evidence="2 3">
    <name type="scientific">Lasiosphaeria hispida</name>
    <dbReference type="NCBI Taxonomy" id="260671"/>
    <lineage>
        <taxon>Eukaryota</taxon>
        <taxon>Fungi</taxon>
        <taxon>Dikarya</taxon>
        <taxon>Ascomycota</taxon>
        <taxon>Pezizomycotina</taxon>
        <taxon>Sordariomycetes</taxon>
        <taxon>Sordariomycetidae</taxon>
        <taxon>Sordariales</taxon>
        <taxon>Lasiosphaeriaceae</taxon>
        <taxon>Lasiosphaeria</taxon>
    </lineage>
</organism>
<reference evidence="2" key="1">
    <citation type="journal article" date="2023" name="Mol. Phylogenet. Evol.">
        <title>Genome-scale phylogeny and comparative genomics of the fungal order Sordariales.</title>
        <authorList>
            <person name="Hensen N."/>
            <person name="Bonometti L."/>
            <person name="Westerberg I."/>
            <person name="Brannstrom I.O."/>
            <person name="Guillou S."/>
            <person name="Cros-Aarteil S."/>
            <person name="Calhoun S."/>
            <person name="Haridas S."/>
            <person name="Kuo A."/>
            <person name="Mondo S."/>
            <person name="Pangilinan J."/>
            <person name="Riley R."/>
            <person name="LaButti K."/>
            <person name="Andreopoulos B."/>
            <person name="Lipzen A."/>
            <person name="Chen C."/>
            <person name="Yan M."/>
            <person name="Daum C."/>
            <person name="Ng V."/>
            <person name="Clum A."/>
            <person name="Steindorff A."/>
            <person name="Ohm R.A."/>
            <person name="Martin F."/>
            <person name="Silar P."/>
            <person name="Natvig D.O."/>
            <person name="Lalanne C."/>
            <person name="Gautier V."/>
            <person name="Ament-Velasquez S.L."/>
            <person name="Kruys A."/>
            <person name="Hutchinson M.I."/>
            <person name="Powell A.J."/>
            <person name="Barry K."/>
            <person name="Miller A.N."/>
            <person name="Grigoriev I.V."/>
            <person name="Debuchy R."/>
            <person name="Gladieux P."/>
            <person name="Hiltunen Thoren M."/>
            <person name="Johannesson H."/>
        </authorList>
    </citation>
    <scope>NUCLEOTIDE SEQUENCE</scope>
    <source>
        <strain evidence="2">CBS 955.72</strain>
    </source>
</reference>
<feature type="region of interest" description="Disordered" evidence="1">
    <location>
        <begin position="331"/>
        <end position="352"/>
    </location>
</feature>
<feature type="compositionally biased region" description="Basic and acidic residues" evidence="1">
    <location>
        <begin position="9"/>
        <end position="20"/>
    </location>
</feature>
<evidence type="ECO:0000313" key="2">
    <source>
        <dbReference type="EMBL" id="KAK3349897.1"/>
    </source>
</evidence>
<feature type="compositionally biased region" description="Basic and acidic residues" evidence="1">
    <location>
        <begin position="160"/>
        <end position="188"/>
    </location>
</feature>
<dbReference type="PANTHER" id="PTHR34117:SF1">
    <property type="entry name" value="STYLE CELL-CYCLE INHIBITOR 1"/>
    <property type="match status" value="1"/>
</dbReference>
<evidence type="ECO:0000256" key="1">
    <source>
        <dbReference type="SAM" id="MobiDB-lite"/>
    </source>
</evidence>
<dbReference type="InterPro" id="IPR044688">
    <property type="entry name" value="SCI-1-like"/>
</dbReference>
<feature type="compositionally biased region" description="Basic residues" evidence="1">
    <location>
        <begin position="52"/>
        <end position="67"/>
    </location>
</feature>
<evidence type="ECO:0000313" key="3">
    <source>
        <dbReference type="Proteomes" id="UP001275084"/>
    </source>
</evidence>
<dbReference type="EMBL" id="JAUIQD010000005">
    <property type="protein sequence ID" value="KAK3349897.1"/>
    <property type="molecule type" value="Genomic_DNA"/>
</dbReference>
<accession>A0AAJ0MCR8</accession>
<feature type="compositionally biased region" description="Basic and acidic residues" evidence="1">
    <location>
        <begin position="40"/>
        <end position="50"/>
    </location>
</feature>
<reference evidence="2" key="2">
    <citation type="submission" date="2023-06" db="EMBL/GenBank/DDBJ databases">
        <authorList>
            <consortium name="Lawrence Berkeley National Laboratory"/>
            <person name="Haridas S."/>
            <person name="Hensen N."/>
            <person name="Bonometti L."/>
            <person name="Westerberg I."/>
            <person name="Brannstrom I.O."/>
            <person name="Guillou S."/>
            <person name="Cros-Aarteil S."/>
            <person name="Calhoun S."/>
            <person name="Kuo A."/>
            <person name="Mondo S."/>
            <person name="Pangilinan J."/>
            <person name="Riley R."/>
            <person name="Labutti K."/>
            <person name="Andreopoulos B."/>
            <person name="Lipzen A."/>
            <person name="Chen C."/>
            <person name="Yanf M."/>
            <person name="Daum C."/>
            <person name="Ng V."/>
            <person name="Clum A."/>
            <person name="Steindorff A."/>
            <person name="Ohm R."/>
            <person name="Martin F."/>
            <person name="Silar P."/>
            <person name="Natvig D."/>
            <person name="Lalanne C."/>
            <person name="Gautier V."/>
            <person name="Ament-Velasquez S.L."/>
            <person name="Kruys A."/>
            <person name="Hutchinson M.I."/>
            <person name="Powell A.J."/>
            <person name="Barry K."/>
            <person name="Miller A.N."/>
            <person name="Grigoriev I.V."/>
            <person name="Debuchy R."/>
            <person name="Gladieux P."/>
            <person name="Thoren M.H."/>
            <person name="Johannesson H."/>
        </authorList>
    </citation>
    <scope>NUCLEOTIDE SEQUENCE</scope>
    <source>
        <strain evidence="2">CBS 955.72</strain>
    </source>
</reference>
<gene>
    <name evidence="2" type="ORF">B0T25DRAFT_251030</name>
</gene>
<keyword evidence="3" id="KW-1185">Reference proteome</keyword>
<dbReference type="PANTHER" id="PTHR34117">
    <property type="entry name" value="STYLE CELL-CYCLE INHIBITOR 1"/>
    <property type="match status" value="1"/>
</dbReference>
<feature type="compositionally biased region" description="Basic and acidic residues" evidence="1">
    <location>
        <begin position="68"/>
        <end position="81"/>
    </location>
</feature>
<dbReference type="Proteomes" id="UP001275084">
    <property type="component" value="Unassembled WGS sequence"/>
</dbReference>